<dbReference type="CDD" id="cd00487">
    <property type="entry name" value="Pep_deformylase"/>
    <property type="match status" value="1"/>
</dbReference>
<dbReference type="InterPro" id="IPR023635">
    <property type="entry name" value="Peptide_deformylase"/>
</dbReference>
<feature type="binding site" evidence="4">
    <location>
        <position position="99"/>
    </location>
    <ligand>
        <name>Fe cation</name>
        <dbReference type="ChEBI" id="CHEBI:24875"/>
    </ligand>
</feature>
<dbReference type="EC" id="3.5.1.88" evidence="4"/>
<dbReference type="Gene3D" id="3.90.45.10">
    <property type="entry name" value="Peptide deformylase"/>
    <property type="match status" value="1"/>
</dbReference>
<dbReference type="Proteomes" id="UP000245535">
    <property type="component" value="Unassembled WGS sequence"/>
</dbReference>
<evidence type="ECO:0000313" key="5">
    <source>
        <dbReference type="EMBL" id="PWJ44514.1"/>
    </source>
</evidence>
<organism evidence="5 6">
    <name type="scientific">Sediminitomix flava</name>
    <dbReference type="NCBI Taxonomy" id="379075"/>
    <lineage>
        <taxon>Bacteria</taxon>
        <taxon>Pseudomonadati</taxon>
        <taxon>Bacteroidota</taxon>
        <taxon>Cytophagia</taxon>
        <taxon>Cytophagales</taxon>
        <taxon>Flammeovirgaceae</taxon>
        <taxon>Sediminitomix</taxon>
    </lineage>
</organism>
<accession>A0A315ZIH5</accession>
<dbReference type="NCBIfam" id="NF001159">
    <property type="entry name" value="PRK00150.1-3"/>
    <property type="match status" value="1"/>
</dbReference>
<dbReference type="PANTHER" id="PTHR10458">
    <property type="entry name" value="PEPTIDE DEFORMYLASE"/>
    <property type="match status" value="1"/>
</dbReference>
<keyword evidence="4" id="KW-0408">Iron</keyword>
<keyword evidence="2 4" id="KW-0479">Metal-binding</keyword>
<dbReference type="AlphaFoldDB" id="A0A315ZIH5"/>
<dbReference type="PRINTS" id="PR01576">
    <property type="entry name" value="PDEFORMYLASE"/>
</dbReference>
<proteinExistence type="inferred from homology"/>
<feature type="binding site" evidence="4">
    <location>
        <position position="145"/>
    </location>
    <ligand>
        <name>Fe cation</name>
        <dbReference type="ChEBI" id="CHEBI:24875"/>
    </ligand>
</feature>
<dbReference type="OrthoDB" id="9784988at2"/>
<evidence type="ECO:0000256" key="3">
    <source>
        <dbReference type="ARBA" id="ARBA00022801"/>
    </source>
</evidence>
<protein>
    <recommendedName>
        <fullName evidence="4">Peptide deformylase</fullName>
        <shortName evidence="4">PDF</shortName>
        <ecNumber evidence="4">3.5.1.88</ecNumber>
    </recommendedName>
    <alternativeName>
        <fullName evidence="4">Polypeptide deformylase</fullName>
    </alternativeName>
</protein>
<reference evidence="5 6" key="1">
    <citation type="submission" date="2018-03" db="EMBL/GenBank/DDBJ databases">
        <title>Genomic Encyclopedia of Archaeal and Bacterial Type Strains, Phase II (KMG-II): from individual species to whole genera.</title>
        <authorList>
            <person name="Goeker M."/>
        </authorList>
    </citation>
    <scope>NUCLEOTIDE SEQUENCE [LARGE SCALE GENOMIC DNA]</scope>
    <source>
        <strain evidence="5 6">DSM 28229</strain>
    </source>
</reference>
<evidence type="ECO:0000313" key="6">
    <source>
        <dbReference type="Proteomes" id="UP000245535"/>
    </source>
</evidence>
<dbReference type="PIRSF" id="PIRSF004749">
    <property type="entry name" value="Pep_def"/>
    <property type="match status" value="1"/>
</dbReference>
<evidence type="ECO:0000256" key="2">
    <source>
        <dbReference type="ARBA" id="ARBA00022723"/>
    </source>
</evidence>
<keyword evidence="6" id="KW-1185">Reference proteome</keyword>
<dbReference type="PANTHER" id="PTHR10458:SF22">
    <property type="entry name" value="PEPTIDE DEFORMYLASE"/>
    <property type="match status" value="1"/>
</dbReference>
<comment type="function">
    <text evidence="4">Removes the formyl group from the N-terminal Met of newly synthesized proteins. Requires at least a dipeptide for an efficient rate of reaction. N-terminal L-methionine is a prerequisite for activity but the enzyme has broad specificity at other positions.</text>
</comment>
<feature type="binding site" evidence="4">
    <location>
        <position position="141"/>
    </location>
    <ligand>
        <name>Fe cation</name>
        <dbReference type="ChEBI" id="CHEBI:24875"/>
    </ligand>
</feature>
<name>A0A315ZIH5_SEDFL</name>
<dbReference type="GO" id="GO:0046872">
    <property type="term" value="F:metal ion binding"/>
    <property type="evidence" value="ECO:0007669"/>
    <property type="project" value="UniProtKB-KW"/>
</dbReference>
<dbReference type="SUPFAM" id="SSF56420">
    <property type="entry name" value="Peptide deformylase"/>
    <property type="match status" value="1"/>
</dbReference>
<comment type="similarity">
    <text evidence="1 4">Belongs to the polypeptide deformylase family.</text>
</comment>
<dbReference type="GO" id="GO:0006412">
    <property type="term" value="P:translation"/>
    <property type="evidence" value="ECO:0007669"/>
    <property type="project" value="UniProtKB-UniRule"/>
</dbReference>
<comment type="catalytic activity">
    <reaction evidence="4">
        <text>N-terminal N-formyl-L-methionyl-[peptide] + H2O = N-terminal L-methionyl-[peptide] + formate</text>
        <dbReference type="Rhea" id="RHEA:24420"/>
        <dbReference type="Rhea" id="RHEA-COMP:10639"/>
        <dbReference type="Rhea" id="RHEA-COMP:10640"/>
        <dbReference type="ChEBI" id="CHEBI:15377"/>
        <dbReference type="ChEBI" id="CHEBI:15740"/>
        <dbReference type="ChEBI" id="CHEBI:49298"/>
        <dbReference type="ChEBI" id="CHEBI:64731"/>
        <dbReference type="EC" id="3.5.1.88"/>
    </reaction>
</comment>
<dbReference type="HAMAP" id="MF_00163">
    <property type="entry name" value="Pep_deformylase"/>
    <property type="match status" value="1"/>
</dbReference>
<dbReference type="GO" id="GO:0042586">
    <property type="term" value="F:peptide deformylase activity"/>
    <property type="evidence" value="ECO:0007669"/>
    <property type="project" value="UniProtKB-UniRule"/>
</dbReference>
<dbReference type="RefSeq" id="WP_109616003.1">
    <property type="nucleotide sequence ID" value="NZ_QGDO01000001.1"/>
</dbReference>
<dbReference type="Pfam" id="PF01327">
    <property type="entry name" value="Pep_deformylase"/>
    <property type="match status" value="1"/>
</dbReference>
<evidence type="ECO:0000256" key="4">
    <source>
        <dbReference type="HAMAP-Rule" id="MF_00163"/>
    </source>
</evidence>
<dbReference type="EMBL" id="QGDO01000001">
    <property type="protein sequence ID" value="PWJ44514.1"/>
    <property type="molecule type" value="Genomic_DNA"/>
</dbReference>
<feature type="active site" evidence="4">
    <location>
        <position position="142"/>
    </location>
</feature>
<dbReference type="NCBIfam" id="TIGR00079">
    <property type="entry name" value="pept_deformyl"/>
    <property type="match status" value="1"/>
</dbReference>
<gene>
    <name evidence="4" type="primary">def</name>
    <name evidence="5" type="ORF">BC781_101885</name>
</gene>
<comment type="caution">
    <text evidence="5">The sequence shown here is derived from an EMBL/GenBank/DDBJ whole genome shotgun (WGS) entry which is preliminary data.</text>
</comment>
<evidence type="ECO:0000256" key="1">
    <source>
        <dbReference type="ARBA" id="ARBA00010759"/>
    </source>
</evidence>
<comment type="cofactor">
    <cofactor evidence="4">
        <name>Fe(2+)</name>
        <dbReference type="ChEBI" id="CHEBI:29033"/>
    </cofactor>
    <text evidence="4">Binds 1 Fe(2+) ion.</text>
</comment>
<sequence>MILPVVAYGDPVLKKDCEDFTAEELQNIQELVDNMYETMYNANGVGLAGPQIGIAKRIFVIDSVPMFDEGEESKGVKKVFINAEIIEEWGEEWGMEEGCLSIPGIRGEVFRPDNLKIRYLDEKGQEHIEEYDDMNARVIQHEYDHIEGILFTDLLSPLKKRMIKGKLANISKGKVPHEYKMRFPKA</sequence>
<dbReference type="InterPro" id="IPR036821">
    <property type="entry name" value="Peptide_deformylase_sf"/>
</dbReference>
<keyword evidence="4" id="KW-0648">Protein biosynthesis</keyword>
<keyword evidence="3 4" id="KW-0378">Hydrolase</keyword>